<dbReference type="InParanoid" id="A0A162YIF7"/>
<dbReference type="STRING" id="763407.A0A162YIF7"/>
<dbReference type="GO" id="GO:0004527">
    <property type="term" value="F:exonuclease activity"/>
    <property type="evidence" value="ECO:0007669"/>
    <property type="project" value="UniProtKB-KW"/>
</dbReference>
<keyword evidence="3" id="KW-0540">Nuclease</keyword>
<dbReference type="InterPro" id="IPR012337">
    <property type="entry name" value="RNaseH-like_sf"/>
</dbReference>
<evidence type="ECO:0000313" key="10">
    <source>
        <dbReference type="Proteomes" id="UP000077315"/>
    </source>
</evidence>
<dbReference type="CDD" id="cd06145">
    <property type="entry name" value="REX1_like"/>
    <property type="match status" value="1"/>
</dbReference>
<feature type="compositionally biased region" description="Basic and acidic residues" evidence="7">
    <location>
        <begin position="44"/>
        <end position="61"/>
    </location>
</feature>
<feature type="domain" description="Exonuclease" evidence="8">
    <location>
        <begin position="387"/>
        <end position="549"/>
    </location>
</feature>
<organism evidence="9 10">
    <name type="scientific">Phycomyces blakesleeanus (strain ATCC 8743b / DSM 1359 / FGSC 10004 / NBRC 33097 / NRRL 1555)</name>
    <dbReference type="NCBI Taxonomy" id="763407"/>
    <lineage>
        <taxon>Eukaryota</taxon>
        <taxon>Fungi</taxon>
        <taxon>Fungi incertae sedis</taxon>
        <taxon>Mucoromycota</taxon>
        <taxon>Mucoromycotina</taxon>
        <taxon>Mucoromycetes</taxon>
        <taxon>Mucorales</taxon>
        <taxon>Phycomycetaceae</taxon>
        <taxon>Phycomyces</taxon>
    </lineage>
</organism>
<keyword evidence="5" id="KW-0269">Exonuclease</keyword>
<dbReference type="EMBL" id="KV440971">
    <property type="protein sequence ID" value="OAD80905.1"/>
    <property type="molecule type" value="Genomic_DNA"/>
</dbReference>
<dbReference type="PANTHER" id="PTHR12801">
    <property type="entry name" value="RNA EXONUCLEASE REXO1 / RECO3 FAMILY MEMBER-RELATED"/>
    <property type="match status" value="1"/>
</dbReference>
<dbReference type="Gene3D" id="3.30.420.10">
    <property type="entry name" value="Ribonuclease H-like superfamily/Ribonuclease H"/>
    <property type="match status" value="1"/>
</dbReference>
<dbReference type="GeneID" id="28995331"/>
<dbReference type="Proteomes" id="UP000077315">
    <property type="component" value="Unassembled WGS sequence"/>
</dbReference>
<dbReference type="OrthoDB" id="8191639at2759"/>
<sequence>MKFTPSIVPKNLALADVTKKVHMTFDLDEETPITQKKNKKSKSEKRPATEDRSLTNEDGQIKKKKTRHHAAHDPPVTKQSGSLESPKTIKPVESMDIVETTKESEPSAENKDSKKDKKKKNVKESSPTTTPVKKGKALDTMVHVIKKPAHKLFIAKNNVKASTDPEDVKERVRKNREKKRLAKLARKTVDGVVTKVPSLIIRPQEVKVKMPLKSIRQFILYCLTEASTPSWAPIVNKGLVKNLVLVFAQGLDITYFGAEKNRQNVPNTISFTDIKDDSIGKSSMPFFSSTFSHMIVSKLSGEKGKIESPISELLKCDVSLTEKNKMLQEKWDRSIEHKDNMKEYYVMTLNQLKAADYPIPPSLDPTVKLAEGWKETRAVKVPSKEKKLIAVDCEMVLTTSGSALARVTLIDEGGIVLLDEIVKPDEPVVDYLTQYSGITPDIMESTTCSFTRAQKHIRKIVDHDVLLIGHSLDNDLKAMKLVHPYCADTSLLFDHYRGPPYRPGLKMLARTFLKRGIQEQNENTIGHDSAEDARATLDLFKLKLERGPGFGVYGKKTELIFDRLRKFDPPKTGAILESADAANRLLGSTVGSEYVRCDTDQELVEKITEKVQTQNFILSMFRCMKTGDDIKDDEEIPSVIPQTFSDSHDVASRLTRFDALFKELYESLPPSTVVVVMGGPGDVPRYKQLLAKSRRYHETYLGNGVKKNDVPEQDVWTPTDQKIMLGECAKAKLSSTFVTIKQ</sequence>
<accession>A0A162YIF7</accession>
<evidence type="ECO:0000256" key="1">
    <source>
        <dbReference type="ARBA" id="ARBA00004123"/>
    </source>
</evidence>
<feature type="region of interest" description="Disordered" evidence="7">
    <location>
        <begin position="24"/>
        <end position="135"/>
    </location>
</feature>
<dbReference type="FunFam" id="3.30.420.10:FF:000031">
    <property type="entry name" value="RNA exonuclease 1"/>
    <property type="match status" value="1"/>
</dbReference>
<evidence type="ECO:0000256" key="7">
    <source>
        <dbReference type="SAM" id="MobiDB-lite"/>
    </source>
</evidence>
<protein>
    <recommendedName>
        <fullName evidence="8">Exonuclease domain-containing protein</fullName>
    </recommendedName>
</protein>
<dbReference type="InterPro" id="IPR036397">
    <property type="entry name" value="RNaseH_sf"/>
</dbReference>
<comment type="similarity">
    <text evidence="2">Belongs to the REXO1/REXO3 family.</text>
</comment>
<evidence type="ECO:0000256" key="5">
    <source>
        <dbReference type="ARBA" id="ARBA00022839"/>
    </source>
</evidence>
<dbReference type="PANTHER" id="PTHR12801:SF115">
    <property type="entry name" value="FI18136P1-RELATED"/>
    <property type="match status" value="1"/>
</dbReference>
<keyword evidence="6" id="KW-0539">Nucleus</keyword>
<dbReference type="GO" id="GO:0003676">
    <property type="term" value="F:nucleic acid binding"/>
    <property type="evidence" value="ECO:0007669"/>
    <property type="project" value="InterPro"/>
</dbReference>
<comment type="subcellular location">
    <subcellularLocation>
        <location evidence="1">Nucleus</location>
    </subcellularLocation>
</comment>
<name>A0A162YIF7_PHYB8</name>
<keyword evidence="10" id="KW-1185">Reference proteome</keyword>
<dbReference type="RefSeq" id="XP_018298945.1">
    <property type="nucleotide sequence ID" value="XM_018434425.1"/>
</dbReference>
<dbReference type="FunCoup" id="A0A162YIF7">
    <property type="interactions" value="377"/>
</dbReference>
<dbReference type="Pfam" id="PF00929">
    <property type="entry name" value="RNase_T"/>
    <property type="match status" value="1"/>
</dbReference>
<evidence type="ECO:0000259" key="8">
    <source>
        <dbReference type="SMART" id="SM00479"/>
    </source>
</evidence>
<keyword evidence="4" id="KW-0378">Hydrolase</keyword>
<dbReference type="VEuPathDB" id="FungiDB:PHYBLDRAFT_161539"/>
<evidence type="ECO:0000256" key="4">
    <source>
        <dbReference type="ARBA" id="ARBA00022801"/>
    </source>
</evidence>
<dbReference type="SMART" id="SM00479">
    <property type="entry name" value="EXOIII"/>
    <property type="match status" value="1"/>
</dbReference>
<evidence type="ECO:0000256" key="3">
    <source>
        <dbReference type="ARBA" id="ARBA00022722"/>
    </source>
</evidence>
<dbReference type="InterPro" id="IPR013520">
    <property type="entry name" value="Ribonucl_H"/>
</dbReference>
<dbReference type="InterPro" id="IPR034922">
    <property type="entry name" value="REX1-like_exo"/>
</dbReference>
<proteinExistence type="inferred from homology"/>
<dbReference type="AlphaFoldDB" id="A0A162YIF7"/>
<feature type="compositionally biased region" description="Basic and acidic residues" evidence="7">
    <location>
        <begin position="99"/>
        <end position="115"/>
    </location>
</feature>
<reference evidence="10" key="1">
    <citation type="submission" date="2015-06" db="EMBL/GenBank/DDBJ databases">
        <title>Expansion of signal transduction pathways in fungi by whole-genome duplication.</title>
        <authorList>
            <consortium name="DOE Joint Genome Institute"/>
            <person name="Corrochano L.M."/>
            <person name="Kuo A."/>
            <person name="Marcet-Houben M."/>
            <person name="Polaino S."/>
            <person name="Salamov A."/>
            <person name="Villalobos J.M."/>
            <person name="Alvarez M.I."/>
            <person name="Avalos J."/>
            <person name="Benito E.P."/>
            <person name="Benoit I."/>
            <person name="Burger G."/>
            <person name="Camino L.P."/>
            <person name="Canovas D."/>
            <person name="Cerda-Olmedo E."/>
            <person name="Cheng J.-F."/>
            <person name="Dominguez A."/>
            <person name="Elias M."/>
            <person name="Eslava A.P."/>
            <person name="Glaser F."/>
            <person name="Grimwood J."/>
            <person name="Gutierrez G."/>
            <person name="Heitman J."/>
            <person name="Henrissat B."/>
            <person name="Iturriaga E.A."/>
            <person name="Lang B.F."/>
            <person name="Lavin J.L."/>
            <person name="Lee S."/>
            <person name="Li W."/>
            <person name="Lindquist E."/>
            <person name="Lopez-Garcia S."/>
            <person name="Luque E.M."/>
            <person name="Marcos A.T."/>
            <person name="Martin J."/>
            <person name="McCluskey K."/>
            <person name="Medina H.R."/>
            <person name="Miralles-Duran A."/>
            <person name="Miyazaki A."/>
            <person name="Munoz-Torres E."/>
            <person name="Oguiza J.A."/>
            <person name="Ohm R."/>
            <person name="Olmedo M."/>
            <person name="Orejas M."/>
            <person name="Ortiz-Castellanos L."/>
            <person name="Pisabarro A.G."/>
            <person name="Rodriguez-Romero J."/>
            <person name="Ruiz-Herrera J."/>
            <person name="Ruiz-Vazquez R."/>
            <person name="Sanz C."/>
            <person name="Schackwitz W."/>
            <person name="Schmutz J."/>
            <person name="Shahriari M."/>
            <person name="Shelest E."/>
            <person name="Silva-Franco F."/>
            <person name="Soanes D."/>
            <person name="Syed K."/>
            <person name="Tagua V.G."/>
            <person name="Talbot N.J."/>
            <person name="Thon M."/>
            <person name="De vries R.P."/>
            <person name="Wiebenga A."/>
            <person name="Yadav J.S."/>
            <person name="Braun E.L."/>
            <person name="Baker S."/>
            <person name="Garre V."/>
            <person name="Horwitz B."/>
            <person name="Torres-Martinez S."/>
            <person name="Idnurm A."/>
            <person name="Herrera-Estrella A."/>
            <person name="Gabaldon T."/>
            <person name="Grigoriev I.V."/>
        </authorList>
    </citation>
    <scope>NUCLEOTIDE SEQUENCE [LARGE SCALE GENOMIC DNA]</scope>
    <source>
        <strain evidence="10">NRRL 1555(-)</strain>
    </source>
</reference>
<dbReference type="InterPro" id="IPR047021">
    <property type="entry name" value="REXO1/3/4-like"/>
</dbReference>
<evidence type="ECO:0000256" key="2">
    <source>
        <dbReference type="ARBA" id="ARBA00006357"/>
    </source>
</evidence>
<evidence type="ECO:0000256" key="6">
    <source>
        <dbReference type="ARBA" id="ARBA00023242"/>
    </source>
</evidence>
<gene>
    <name evidence="9" type="ORF">PHYBLDRAFT_161539</name>
</gene>
<evidence type="ECO:0000313" key="9">
    <source>
        <dbReference type="EMBL" id="OAD80905.1"/>
    </source>
</evidence>
<dbReference type="GO" id="GO:0005634">
    <property type="term" value="C:nucleus"/>
    <property type="evidence" value="ECO:0007669"/>
    <property type="project" value="UniProtKB-SubCell"/>
</dbReference>
<dbReference type="GO" id="GO:0010629">
    <property type="term" value="P:negative regulation of gene expression"/>
    <property type="evidence" value="ECO:0007669"/>
    <property type="project" value="UniProtKB-ARBA"/>
</dbReference>
<dbReference type="SUPFAM" id="SSF53098">
    <property type="entry name" value="Ribonuclease H-like"/>
    <property type="match status" value="1"/>
</dbReference>